<evidence type="ECO:0000313" key="9">
    <source>
        <dbReference type="EnsemblPlants" id="PNT73922"/>
    </source>
</evidence>
<dbReference type="GO" id="GO:0003677">
    <property type="term" value="F:DNA binding"/>
    <property type="evidence" value="ECO:0007669"/>
    <property type="project" value="UniProtKB-KW"/>
</dbReference>
<protein>
    <recommendedName>
        <fullName evidence="7">NAC domain-containing protein</fullName>
    </recommendedName>
</protein>
<feature type="compositionally biased region" description="Pro residues" evidence="6">
    <location>
        <begin position="121"/>
        <end position="134"/>
    </location>
</feature>
<dbReference type="PROSITE" id="PS51005">
    <property type="entry name" value="NAC"/>
    <property type="match status" value="1"/>
</dbReference>
<proteinExistence type="predicted"/>
<dbReference type="PANTHER" id="PTHR31719:SF179">
    <property type="entry name" value="OS08G0148400 PROTEIN"/>
    <property type="match status" value="1"/>
</dbReference>
<reference evidence="8" key="2">
    <citation type="submission" date="2017-06" db="EMBL/GenBank/DDBJ databases">
        <title>WGS assembly of Brachypodium distachyon.</title>
        <authorList>
            <consortium name="The International Brachypodium Initiative"/>
            <person name="Lucas S."/>
            <person name="Harmon-Smith M."/>
            <person name="Lail K."/>
            <person name="Tice H."/>
            <person name="Grimwood J."/>
            <person name="Bruce D."/>
            <person name="Barry K."/>
            <person name="Shu S."/>
            <person name="Lindquist E."/>
            <person name="Wang M."/>
            <person name="Pitluck S."/>
            <person name="Vogel J.P."/>
            <person name="Garvin D.F."/>
            <person name="Mockler T.C."/>
            <person name="Schmutz J."/>
            <person name="Rokhsar D."/>
            <person name="Bevan M.W."/>
        </authorList>
    </citation>
    <scope>NUCLEOTIDE SEQUENCE</scope>
    <source>
        <strain evidence="8">Bd21</strain>
    </source>
</reference>
<dbReference type="AlphaFoldDB" id="A0A2K2DI19"/>
<feature type="non-terminal residue" evidence="8">
    <location>
        <position position="365"/>
    </location>
</feature>
<evidence type="ECO:0000256" key="3">
    <source>
        <dbReference type="ARBA" id="ARBA00023125"/>
    </source>
</evidence>
<comment type="subcellular location">
    <subcellularLocation>
        <location evidence="1">Nucleus</location>
    </subcellularLocation>
</comment>
<feature type="region of interest" description="Disordered" evidence="6">
    <location>
        <begin position="116"/>
        <end position="229"/>
    </location>
</feature>
<evidence type="ECO:0000256" key="1">
    <source>
        <dbReference type="ARBA" id="ARBA00004123"/>
    </source>
</evidence>
<evidence type="ECO:0000256" key="6">
    <source>
        <dbReference type="SAM" id="MobiDB-lite"/>
    </source>
</evidence>
<dbReference type="Gramene" id="PNT73922">
    <property type="protein sequence ID" value="PNT73922"/>
    <property type="gene ID" value="BRADI_1g04229v3"/>
</dbReference>
<dbReference type="Gene3D" id="2.170.150.80">
    <property type="entry name" value="NAC domain"/>
    <property type="match status" value="1"/>
</dbReference>
<dbReference type="STRING" id="15368.A0A2K2DI19"/>
<evidence type="ECO:0000313" key="8">
    <source>
        <dbReference type="EMBL" id="PNT73922.1"/>
    </source>
</evidence>
<reference evidence="9" key="3">
    <citation type="submission" date="2018-08" db="UniProtKB">
        <authorList>
            <consortium name="EnsemblPlants"/>
        </authorList>
    </citation>
    <scope>IDENTIFICATION</scope>
    <source>
        <strain evidence="9">cv. Bd21</strain>
    </source>
</reference>
<name>A0A2K2DI19_BRADI</name>
<dbReference type="PANTHER" id="PTHR31719">
    <property type="entry name" value="NAC TRANSCRIPTION FACTOR 56"/>
    <property type="match status" value="1"/>
</dbReference>
<dbReference type="GO" id="GO:0005634">
    <property type="term" value="C:nucleus"/>
    <property type="evidence" value="ECO:0007669"/>
    <property type="project" value="UniProtKB-SubCell"/>
</dbReference>
<accession>A0A2K2DI19</accession>
<dbReference type="InterPro" id="IPR036093">
    <property type="entry name" value="NAC_dom_sf"/>
</dbReference>
<keyword evidence="5" id="KW-0539">Nucleus</keyword>
<dbReference type="EnsemblPlants" id="PNT73922">
    <property type="protein sequence ID" value="PNT73922"/>
    <property type="gene ID" value="BRADI_1g04229v3"/>
</dbReference>
<evidence type="ECO:0000256" key="4">
    <source>
        <dbReference type="ARBA" id="ARBA00023163"/>
    </source>
</evidence>
<dbReference type="Proteomes" id="UP000008810">
    <property type="component" value="Chromosome 1"/>
</dbReference>
<dbReference type="OrthoDB" id="692148at2759"/>
<keyword evidence="10" id="KW-1185">Reference proteome</keyword>
<dbReference type="Pfam" id="PF02365">
    <property type="entry name" value="NAM"/>
    <property type="match status" value="1"/>
</dbReference>
<dbReference type="GO" id="GO:0006355">
    <property type="term" value="P:regulation of DNA-templated transcription"/>
    <property type="evidence" value="ECO:0007669"/>
    <property type="project" value="InterPro"/>
</dbReference>
<keyword evidence="4" id="KW-0804">Transcription</keyword>
<feature type="compositionally biased region" description="Low complexity" evidence="6">
    <location>
        <begin position="180"/>
        <end position="189"/>
    </location>
</feature>
<keyword evidence="2" id="KW-0805">Transcription regulation</keyword>
<dbReference type="InParanoid" id="A0A2K2DI19"/>
<evidence type="ECO:0000256" key="5">
    <source>
        <dbReference type="ARBA" id="ARBA00023242"/>
    </source>
</evidence>
<keyword evidence="3" id="KW-0238">DNA-binding</keyword>
<gene>
    <name evidence="8" type="ORF">BRADI_1g04229v3</name>
</gene>
<organism evidence="8">
    <name type="scientific">Brachypodium distachyon</name>
    <name type="common">Purple false brome</name>
    <name type="synonym">Trachynia distachya</name>
    <dbReference type="NCBI Taxonomy" id="15368"/>
    <lineage>
        <taxon>Eukaryota</taxon>
        <taxon>Viridiplantae</taxon>
        <taxon>Streptophyta</taxon>
        <taxon>Embryophyta</taxon>
        <taxon>Tracheophyta</taxon>
        <taxon>Spermatophyta</taxon>
        <taxon>Magnoliopsida</taxon>
        <taxon>Liliopsida</taxon>
        <taxon>Poales</taxon>
        <taxon>Poaceae</taxon>
        <taxon>BOP clade</taxon>
        <taxon>Pooideae</taxon>
        <taxon>Stipodae</taxon>
        <taxon>Brachypodieae</taxon>
        <taxon>Brachypodium</taxon>
    </lineage>
</organism>
<sequence>MFRDLLLPAAAALEQPAIPQHDASTTTEYLESGCYDHLDDPSFFRAMTHDLQPDTQTTAFLNQQLGLGAPAMAMAMQGWTDQNGYYWGQGPVHWQASASAAAAAEAPAVHAAPYLAADLPDAPPPADPPNPPAGRRPRGRPRGSTAAKSRSRAKPKLATMAAEATPEPCHEQPMSTEQPAGAASTALADAGEEEEAVGGTSGAQGAQQQEEEEEEEDEAVEYADTNLPGVRFQPTDEEIIGYLRRKYHGRRMPADIVRDFNVFQDHPSTVKENFGDSIDGAWYVFSPRDRRYSRGKRPARSVYKGDHKIGYWKSNTGEESIIVRGKVIGSVNNLTFALGQQPHGEPTPWKIREYRIPDFQRKILL</sequence>
<evidence type="ECO:0000256" key="2">
    <source>
        <dbReference type="ARBA" id="ARBA00023015"/>
    </source>
</evidence>
<evidence type="ECO:0000259" key="7">
    <source>
        <dbReference type="PROSITE" id="PS51005"/>
    </source>
</evidence>
<feature type="domain" description="NAC" evidence="7">
    <location>
        <begin position="226"/>
        <end position="365"/>
    </location>
</feature>
<dbReference type="InterPro" id="IPR003441">
    <property type="entry name" value="NAC-dom"/>
</dbReference>
<dbReference type="EMBL" id="CM000880">
    <property type="protein sequence ID" value="PNT73922.1"/>
    <property type="molecule type" value="Genomic_DNA"/>
</dbReference>
<reference evidence="8 9" key="1">
    <citation type="journal article" date="2010" name="Nature">
        <title>Genome sequencing and analysis of the model grass Brachypodium distachyon.</title>
        <authorList>
            <consortium name="International Brachypodium Initiative"/>
        </authorList>
    </citation>
    <scope>NUCLEOTIDE SEQUENCE [LARGE SCALE GENOMIC DNA]</scope>
    <source>
        <strain evidence="8 9">Bd21</strain>
    </source>
</reference>
<evidence type="ECO:0000313" key="10">
    <source>
        <dbReference type="Proteomes" id="UP000008810"/>
    </source>
</evidence>
<feature type="compositionally biased region" description="Acidic residues" evidence="6">
    <location>
        <begin position="209"/>
        <end position="221"/>
    </location>
</feature>
<dbReference type="SUPFAM" id="SSF101941">
    <property type="entry name" value="NAC domain"/>
    <property type="match status" value="1"/>
</dbReference>